<keyword evidence="2" id="KW-1185">Reference proteome</keyword>
<organism evidence="1 2">
    <name type="scientific">Diploptera punctata</name>
    <name type="common">Pacific beetle cockroach</name>
    <dbReference type="NCBI Taxonomy" id="6984"/>
    <lineage>
        <taxon>Eukaryota</taxon>
        <taxon>Metazoa</taxon>
        <taxon>Ecdysozoa</taxon>
        <taxon>Arthropoda</taxon>
        <taxon>Hexapoda</taxon>
        <taxon>Insecta</taxon>
        <taxon>Pterygota</taxon>
        <taxon>Neoptera</taxon>
        <taxon>Polyneoptera</taxon>
        <taxon>Dictyoptera</taxon>
        <taxon>Blattodea</taxon>
        <taxon>Blaberoidea</taxon>
        <taxon>Blaberidae</taxon>
        <taxon>Diplopterinae</taxon>
        <taxon>Diploptera</taxon>
    </lineage>
</organism>
<proteinExistence type="predicted"/>
<evidence type="ECO:0000313" key="2">
    <source>
        <dbReference type="Proteomes" id="UP001233999"/>
    </source>
</evidence>
<dbReference type="Proteomes" id="UP001233999">
    <property type="component" value="Unassembled WGS sequence"/>
</dbReference>
<dbReference type="AlphaFoldDB" id="A0AAD7ZU93"/>
<reference evidence="1" key="1">
    <citation type="journal article" date="2023" name="IScience">
        <title>Live-bearing cockroach genome reveals convergent evolutionary mechanisms linked to viviparity in insects and beyond.</title>
        <authorList>
            <person name="Fouks B."/>
            <person name="Harrison M.C."/>
            <person name="Mikhailova A.A."/>
            <person name="Marchal E."/>
            <person name="English S."/>
            <person name="Carruthers M."/>
            <person name="Jennings E.C."/>
            <person name="Chiamaka E.L."/>
            <person name="Frigard R.A."/>
            <person name="Pippel M."/>
            <person name="Attardo G.M."/>
            <person name="Benoit J.B."/>
            <person name="Bornberg-Bauer E."/>
            <person name="Tobe S.S."/>
        </authorList>
    </citation>
    <scope>NUCLEOTIDE SEQUENCE</scope>
    <source>
        <strain evidence="1">Stay&amp;Tobe</strain>
    </source>
</reference>
<sequence length="87" mass="10798">WSRNVERRRMSVSSSTRCEKLLDSLRHSELEITYKRLNHIFPIEDFLEKTVEKRKDNQILNNYIYIYIYIYTYDNGCKFYYMSTCKY</sequence>
<protein>
    <submittedName>
        <fullName evidence="1">Uncharacterized protein</fullName>
    </submittedName>
</protein>
<accession>A0AAD7ZU93</accession>
<comment type="caution">
    <text evidence="1">The sequence shown here is derived from an EMBL/GenBank/DDBJ whole genome shotgun (WGS) entry which is preliminary data.</text>
</comment>
<feature type="non-terminal residue" evidence="1">
    <location>
        <position position="87"/>
    </location>
</feature>
<gene>
    <name evidence="1" type="ORF">L9F63_019638</name>
</gene>
<reference evidence="1" key="2">
    <citation type="submission" date="2023-05" db="EMBL/GenBank/DDBJ databases">
        <authorList>
            <person name="Fouks B."/>
        </authorList>
    </citation>
    <scope>NUCLEOTIDE SEQUENCE</scope>
    <source>
        <strain evidence="1">Stay&amp;Tobe</strain>
        <tissue evidence="1">Testes</tissue>
    </source>
</reference>
<dbReference type="EMBL" id="JASPKZ010006845">
    <property type="protein sequence ID" value="KAJ9586770.1"/>
    <property type="molecule type" value="Genomic_DNA"/>
</dbReference>
<evidence type="ECO:0000313" key="1">
    <source>
        <dbReference type="EMBL" id="KAJ9586770.1"/>
    </source>
</evidence>
<feature type="non-terminal residue" evidence="1">
    <location>
        <position position="1"/>
    </location>
</feature>
<name>A0AAD7ZU93_DIPPU</name>